<dbReference type="SUPFAM" id="SSF46785">
    <property type="entry name" value="Winged helix' DNA-binding domain"/>
    <property type="match status" value="1"/>
</dbReference>
<evidence type="ECO:0000313" key="1">
    <source>
        <dbReference type="EMBL" id="MBB6146714.1"/>
    </source>
</evidence>
<reference evidence="1 2" key="1">
    <citation type="submission" date="2020-08" db="EMBL/GenBank/DDBJ databases">
        <title>Genomic Encyclopedia of Type Strains, Phase IV (KMG-IV): sequencing the most valuable type-strain genomes for metagenomic binning, comparative biology and taxonomic classification.</title>
        <authorList>
            <person name="Goeker M."/>
        </authorList>
    </citation>
    <scope>NUCLEOTIDE SEQUENCE [LARGE SCALE GENOMIC DNA]</scope>
    <source>
        <strain evidence="1 2">DSM 103733</strain>
    </source>
</reference>
<dbReference type="GO" id="GO:0005829">
    <property type="term" value="C:cytosol"/>
    <property type="evidence" value="ECO:0007669"/>
    <property type="project" value="TreeGrafter"/>
</dbReference>
<dbReference type="GO" id="GO:0003700">
    <property type="term" value="F:DNA-binding transcription factor activity"/>
    <property type="evidence" value="ECO:0007669"/>
    <property type="project" value="TreeGrafter"/>
</dbReference>
<dbReference type="OrthoDB" id="213028at2"/>
<protein>
    <submittedName>
        <fullName evidence="1">Rrf2 family protein</fullName>
    </submittedName>
</protein>
<comment type="caution">
    <text evidence="1">The sequence shown here is derived from an EMBL/GenBank/DDBJ whole genome shotgun (WGS) entry which is preliminary data.</text>
</comment>
<dbReference type="InterPro" id="IPR036388">
    <property type="entry name" value="WH-like_DNA-bd_sf"/>
</dbReference>
<dbReference type="InterPro" id="IPR000944">
    <property type="entry name" value="Tscrpt_reg_Rrf2"/>
</dbReference>
<proteinExistence type="predicted"/>
<dbReference type="Gene3D" id="1.10.10.10">
    <property type="entry name" value="Winged helix-like DNA-binding domain superfamily/Winged helix DNA-binding domain"/>
    <property type="match status" value="1"/>
</dbReference>
<dbReference type="AlphaFoldDB" id="A0A841K8V4"/>
<evidence type="ECO:0000313" key="2">
    <source>
        <dbReference type="Proteomes" id="UP000538666"/>
    </source>
</evidence>
<dbReference type="RefSeq" id="WP_050060274.1">
    <property type="nucleotide sequence ID" value="NZ_JACHEK010000010.1"/>
</dbReference>
<sequence length="137" mass="14787">MAVNTRFATGVHALVLLAAEPDVLQTSEDVARKLNTNPVVIRRVFSLLQQAEIVESQKGPHGGSRLARPAKEITLSDVHRALDAGELFHSGSFPAASHAKINSTLDQIFANVAKTVEKELAQTTLSQLAKKVSKKTH</sequence>
<dbReference type="EMBL" id="JACHEK010000010">
    <property type="protein sequence ID" value="MBB6146714.1"/>
    <property type="molecule type" value="Genomic_DNA"/>
</dbReference>
<dbReference type="PROSITE" id="PS51197">
    <property type="entry name" value="HTH_RRF2_2"/>
    <property type="match status" value="1"/>
</dbReference>
<gene>
    <name evidence="1" type="ORF">HNQ77_004693</name>
</gene>
<dbReference type="Pfam" id="PF02082">
    <property type="entry name" value="Rrf2"/>
    <property type="match status" value="1"/>
</dbReference>
<dbReference type="PANTHER" id="PTHR33221">
    <property type="entry name" value="WINGED HELIX-TURN-HELIX TRANSCRIPTIONAL REGULATOR, RRF2 FAMILY"/>
    <property type="match status" value="1"/>
</dbReference>
<dbReference type="Proteomes" id="UP000538666">
    <property type="component" value="Unassembled WGS sequence"/>
</dbReference>
<name>A0A841K8V4_9BACT</name>
<keyword evidence="2" id="KW-1185">Reference proteome</keyword>
<dbReference type="PANTHER" id="PTHR33221:SF15">
    <property type="entry name" value="HTH-TYPE TRANSCRIPTIONAL REGULATOR YWGB-RELATED"/>
    <property type="match status" value="1"/>
</dbReference>
<dbReference type="InterPro" id="IPR036390">
    <property type="entry name" value="WH_DNA-bd_sf"/>
</dbReference>
<organism evidence="1 2">
    <name type="scientific">Silvibacterium bohemicum</name>
    <dbReference type="NCBI Taxonomy" id="1577686"/>
    <lineage>
        <taxon>Bacteria</taxon>
        <taxon>Pseudomonadati</taxon>
        <taxon>Acidobacteriota</taxon>
        <taxon>Terriglobia</taxon>
        <taxon>Terriglobales</taxon>
        <taxon>Acidobacteriaceae</taxon>
        <taxon>Silvibacterium</taxon>
    </lineage>
</organism>
<accession>A0A841K8V4</accession>